<accession>A0A147F907</accession>
<dbReference type="Pfam" id="PF01636">
    <property type="entry name" value="APH"/>
    <property type="match status" value="1"/>
</dbReference>
<keyword evidence="3" id="KW-0808">Transferase</keyword>
<dbReference type="GO" id="GO:0005737">
    <property type="term" value="C:cytoplasm"/>
    <property type="evidence" value="ECO:0007669"/>
    <property type="project" value="UniProtKB-SubCell"/>
</dbReference>
<organism evidence="10 11">
    <name type="scientific">Microbacterium testaceum</name>
    <name type="common">Aureobacterium testaceum</name>
    <name type="synonym">Brevibacterium testaceum</name>
    <dbReference type="NCBI Taxonomy" id="2033"/>
    <lineage>
        <taxon>Bacteria</taxon>
        <taxon>Bacillati</taxon>
        <taxon>Actinomycetota</taxon>
        <taxon>Actinomycetes</taxon>
        <taxon>Micrococcales</taxon>
        <taxon>Microbacteriaceae</taxon>
        <taxon>Microbacterium</taxon>
    </lineage>
</organism>
<feature type="domain" description="Aminoglycoside phosphotransferase" evidence="9">
    <location>
        <begin position="50"/>
        <end position="291"/>
    </location>
</feature>
<dbReference type="PANTHER" id="PTHR21064:SF1">
    <property type="entry name" value="HYDROXYLYSINE KINASE"/>
    <property type="match status" value="1"/>
</dbReference>
<evidence type="ECO:0000259" key="9">
    <source>
        <dbReference type="Pfam" id="PF01636"/>
    </source>
</evidence>
<dbReference type="PATRIC" id="fig|2033.7.peg.1858"/>
<dbReference type="Gene3D" id="3.90.1200.10">
    <property type="match status" value="1"/>
</dbReference>
<dbReference type="Proteomes" id="UP000072189">
    <property type="component" value="Unassembled WGS sequence"/>
</dbReference>
<dbReference type="PANTHER" id="PTHR21064">
    <property type="entry name" value="AMINOGLYCOSIDE PHOSPHOTRANSFERASE DOMAIN-CONTAINING PROTEIN-RELATED"/>
    <property type="match status" value="1"/>
</dbReference>
<evidence type="ECO:0000256" key="2">
    <source>
        <dbReference type="ARBA" id="ARBA00022490"/>
    </source>
</evidence>
<dbReference type="EC" id="2.7.1.81" evidence="7"/>
<name>A0A147F907_MICTE</name>
<dbReference type="SUPFAM" id="SSF56112">
    <property type="entry name" value="Protein kinase-like (PK-like)"/>
    <property type="match status" value="1"/>
</dbReference>
<comment type="caution">
    <text evidence="10">The sequence shown here is derived from an EMBL/GenBank/DDBJ whole genome shotgun (WGS) entry which is preliminary data.</text>
</comment>
<evidence type="ECO:0000313" key="11">
    <source>
        <dbReference type="Proteomes" id="UP000072189"/>
    </source>
</evidence>
<keyword evidence="2" id="KW-0963">Cytoplasm</keyword>
<evidence type="ECO:0000256" key="5">
    <source>
        <dbReference type="ARBA" id="ARBA00036820"/>
    </source>
</evidence>
<dbReference type="InterPro" id="IPR011009">
    <property type="entry name" value="Kinase-like_dom_sf"/>
</dbReference>
<keyword evidence="4" id="KW-0418">Kinase</keyword>
<proteinExistence type="predicted"/>
<sequence length="369" mass="39704">MHLTGDTVPASARPSLDGAGEVRVPTEVVAESLRRRFGVRATSLQVLGAESAAVFRAEVEGGRAFAVKVFWADAPAHSAVRWRHEVVDRLAHAGLPVARPLRDVEGELTVTTNHGSRAMLVQVSDWLTGTPVERAGATEGLLREIGRVAARLHRRLELESAPSDLPEHSWEITRSRETIDRAVARTVVLREQGRLRLSDEDVSRLERAALAVGALLEAELKPRLDRLPRALVHHDLHDANVLVGTESAPTSVTGIIDFGDMLPSLRISEPVIAGAYAARHRPDPVAALEAVLNGWAETVSVTPDEAAVVLPLAAARLVTNAAVWTSRLGTARGEYAASRRRGSLETAEALLHAARHTINSGRILGAARP</sequence>
<comment type="catalytic activity">
    <reaction evidence="5">
        <text>(5R)-5-hydroxy-L-lysine + GTP = (5R)-5-phosphooxy-L-lysine + GDP + H(+)</text>
        <dbReference type="Rhea" id="RHEA:19049"/>
        <dbReference type="ChEBI" id="CHEBI:15378"/>
        <dbReference type="ChEBI" id="CHEBI:37565"/>
        <dbReference type="ChEBI" id="CHEBI:57882"/>
        <dbReference type="ChEBI" id="CHEBI:58189"/>
        <dbReference type="ChEBI" id="CHEBI:58357"/>
        <dbReference type="EC" id="2.7.1.81"/>
    </reaction>
</comment>
<evidence type="ECO:0000256" key="3">
    <source>
        <dbReference type="ARBA" id="ARBA00022679"/>
    </source>
</evidence>
<comment type="function">
    <text evidence="6">Catalyzes the GTP-dependent phosphorylation of 5-hydroxy-L-lysine.</text>
</comment>
<protein>
    <recommendedName>
        <fullName evidence="8">Hydroxylysine kinase</fullName>
        <ecNumber evidence="7">2.7.1.81</ecNumber>
    </recommendedName>
</protein>
<reference evidence="10 11" key="1">
    <citation type="journal article" date="2016" name="Front. Microbiol.">
        <title>Genomic Resource of Rice Seed Associated Bacteria.</title>
        <authorList>
            <person name="Midha S."/>
            <person name="Bansal K."/>
            <person name="Sharma S."/>
            <person name="Kumar N."/>
            <person name="Patil P.P."/>
            <person name="Chaudhry V."/>
            <person name="Patil P.B."/>
        </authorList>
    </citation>
    <scope>NUCLEOTIDE SEQUENCE [LARGE SCALE GENOMIC DNA]</scope>
    <source>
        <strain evidence="10 11">RSA3</strain>
    </source>
</reference>
<evidence type="ECO:0000256" key="1">
    <source>
        <dbReference type="ARBA" id="ARBA00004496"/>
    </source>
</evidence>
<evidence type="ECO:0000256" key="6">
    <source>
        <dbReference type="ARBA" id="ARBA00037368"/>
    </source>
</evidence>
<comment type="subcellular location">
    <subcellularLocation>
        <location evidence="1">Cytoplasm</location>
    </subcellularLocation>
</comment>
<evidence type="ECO:0000256" key="4">
    <source>
        <dbReference type="ARBA" id="ARBA00022777"/>
    </source>
</evidence>
<evidence type="ECO:0000256" key="8">
    <source>
        <dbReference type="ARBA" id="ARBA00040505"/>
    </source>
</evidence>
<dbReference type="AlphaFoldDB" id="A0A147F907"/>
<evidence type="ECO:0000313" key="10">
    <source>
        <dbReference type="EMBL" id="KTS13076.1"/>
    </source>
</evidence>
<dbReference type="EMBL" id="LDRV01000035">
    <property type="protein sequence ID" value="KTS13076.1"/>
    <property type="molecule type" value="Genomic_DNA"/>
</dbReference>
<dbReference type="InterPro" id="IPR050249">
    <property type="entry name" value="Pseudomonas-type_ThrB"/>
</dbReference>
<evidence type="ECO:0000256" key="7">
    <source>
        <dbReference type="ARBA" id="ARBA00038873"/>
    </source>
</evidence>
<dbReference type="GO" id="GO:0047992">
    <property type="term" value="F:hydroxylysine kinase activity"/>
    <property type="evidence" value="ECO:0007669"/>
    <property type="project" value="UniProtKB-EC"/>
</dbReference>
<dbReference type="InterPro" id="IPR002575">
    <property type="entry name" value="Aminoglycoside_PTrfase"/>
</dbReference>
<dbReference type="RefSeq" id="WP_058613707.1">
    <property type="nucleotide sequence ID" value="NZ_LDRV01000035.1"/>
</dbReference>
<gene>
    <name evidence="10" type="ORF">RSA3_06285</name>
</gene>